<dbReference type="InterPro" id="IPR023187">
    <property type="entry name" value="Tscrpt_reg_MarR-type_CS"/>
</dbReference>
<dbReference type="InterPro" id="IPR001845">
    <property type="entry name" value="HTH_ArsR_DNA-bd_dom"/>
</dbReference>
<reference evidence="7" key="1">
    <citation type="journal article" date="2019" name="Int. J. Syst. Evol. Microbiol.">
        <title>The Global Catalogue of Microorganisms (GCM) 10K type strain sequencing project: providing services to taxonomists for standard genome sequencing and annotation.</title>
        <authorList>
            <consortium name="The Broad Institute Genomics Platform"/>
            <consortium name="The Broad Institute Genome Sequencing Center for Infectious Disease"/>
            <person name="Wu L."/>
            <person name="Ma J."/>
        </authorList>
    </citation>
    <scope>NUCLEOTIDE SEQUENCE [LARGE SCALE GENOMIC DNA]</scope>
    <source>
        <strain evidence="7">JCM 17986</strain>
    </source>
</reference>
<keyword evidence="2" id="KW-0238">DNA-binding</keyword>
<dbReference type="InterPro" id="IPR036388">
    <property type="entry name" value="WH-like_DNA-bd_sf"/>
</dbReference>
<dbReference type="InterPro" id="IPR039422">
    <property type="entry name" value="MarR/SlyA-like"/>
</dbReference>
<dbReference type="SMART" id="SM00418">
    <property type="entry name" value="HTH_ARSR"/>
    <property type="match status" value="1"/>
</dbReference>
<feature type="region of interest" description="Disordered" evidence="4">
    <location>
        <begin position="27"/>
        <end position="53"/>
    </location>
</feature>
<feature type="compositionally biased region" description="Low complexity" evidence="4">
    <location>
        <begin position="36"/>
        <end position="45"/>
    </location>
</feature>
<keyword evidence="1" id="KW-0805">Transcription regulation</keyword>
<feature type="domain" description="HTH marR-type" evidence="5">
    <location>
        <begin position="59"/>
        <end position="192"/>
    </location>
</feature>
<dbReference type="SUPFAM" id="SSF46785">
    <property type="entry name" value="Winged helix' DNA-binding domain"/>
    <property type="match status" value="1"/>
</dbReference>
<evidence type="ECO:0000256" key="4">
    <source>
        <dbReference type="SAM" id="MobiDB-lite"/>
    </source>
</evidence>
<dbReference type="PROSITE" id="PS50995">
    <property type="entry name" value="HTH_MARR_2"/>
    <property type="match status" value="1"/>
</dbReference>
<evidence type="ECO:0000256" key="2">
    <source>
        <dbReference type="ARBA" id="ARBA00023125"/>
    </source>
</evidence>
<sequence>MYPPAARHPTPTLVNCMYTCKHPPMPADPPPGTPGTPGTPSAAAPLPDPVPDDAPEAMVSAFITLVVEADRAPGYRARIEAASGRSLPRSAISILFVLHRHGPLGVKEIAERLGVEQSTASRQIRPLEEHGLVHRDTDPRDGRAVRLHLTEAGLDVRERVRQVWLRDISTVWRDWDPAERAQLATLLTRFRDSFRELRGGD</sequence>
<evidence type="ECO:0000256" key="3">
    <source>
        <dbReference type="ARBA" id="ARBA00023163"/>
    </source>
</evidence>
<dbReference type="InterPro" id="IPR000835">
    <property type="entry name" value="HTH_MarR-typ"/>
</dbReference>
<keyword evidence="7" id="KW-1185">Reference proteome</keyword>
<protein>
    <recommendedName>
        <fullName evidence="5">HTH marR-type domain-containing protein</fullName>
    </recommendedName>
</protein>
<proteinExistence type="predicted"/>
<evidence type="ECO:0000313" key="7">
    <source>
        <dbReference type="Proteomes" id="UP001500466"/>
    </source>
</evidence>
<dbReference type="InterPro" id="IPR036390">
    <property type="entry name" value="WH_DNA-bd_sf"/>
</dbReference>
<dbReference type="PROSITE" id="PS01117">
    <property type="entry name" value="HTH_MARR_1"/>
    <property type="match status" value="1"/>
</dbReference>
<organism evidence="6 7">
    <name type="scientific">Yinghuangia aomiensis</name>
    <dbReference type="NCBI Taxonomy" id="676205"/>
    <lineage>
        <taxon>Bacteria</taxon>
        <taxon>Bacillati</taxon>
        <taxon>Actinomycetota</taxon>
        <taxon>Actinomycetes</taxon>
        <taxon>Kitasatosporales</taxon>
        <taxon>Streptomycetaceae</taxon>
        <taxon>Yinghuangia</taxon>
    </lineage>
</organism>
<dbReference type="InterPro" id="IPR011991">
    <property type="entry name" value="ArsR-like_HTH"/>
</dbReference>
<accession>A0ABP9HC30</accession>
<evidence type="ECO:0000256" key="1">
    <source>
        <dbReference type="ARBA" id="ARBA00023015"/>
    </source>
</evidence>
<dbReference type="PANTHER" id="PTHR33164">
    <property type="entry name" value="TRANSCRIPTIONAL REGULATOR, MARR FAMILY"/>
    <property type="match status" value="1"/>
</dbReference>
<dbReference type="Proteomes" id="UP001500466">
    <property type="component" value="Unassembled WGS sequence"/>
</dbReference>
<dbReference type="SMART" id="SM00347">
    <property type="entry name" value="HTH_MARR"/>
    <property type="match status" value="1"/>
</dbReference>
<evidence type="ECO:0000259" key="5">
    <source>
        <dbReference type="PROSITE" id="PS50995"/>
    </source>
</evidence>
<dbReference type="CDD" id="cd00090">
    <property type="entry name" value="HTH_ARSR"/>
    <property type="match status" value="1"/>
</dbReference>
<dbReference type="Gene3D" id="1.10.10.10">
    <property type="entry name" value="Winged helix-like DNA-binding domain superfamily/Winged helix DNA-binding domain"/>
    <property type="match status" value="1"/>
</dbReference>
<dbReference type="PRINTS" id="PR00598">
    <property type="entry name" value="HTHMARR"/>
</dbReference>
<dbReference type="EMBL" id="BAABHS010000011">
    <property type="protein sequence ID" value="GAA4966931.1"/>
    <property type="molecule type" value="Genomic_DNA"/>
</dbReference>
<dbReference type="Pfam" id="PF01047">
    <property type="entry name" value="MarR"/>
    <property type="match status" value="1"/>
</dbReference>
<gene>
    <name evidence="6" type="ORF">GCM10023205_34510</name>
</gene>
<dbReference type="PANTHER" id="PTHR33164:SF57">
    <property type="entry name" value="MARR-FAMILY TRANSCRIPTIONAL REGULATOR"/>
    <property type="match status" value="1"/>
</dbReference>
<comment type="caution">
    <text evidence="6">The sequence shown here is derived from an EMBL/GenBank/DDBJ whole genome shotgun (WGS) entry which is preliminary data.</text>
</comment>
<keyword evidence="3" id="KW-0804">Transcription</keyword>
<evidence type="ECO:0000313" key="6">
    <source>
        <dbReference type="EMBL" id="GAA4966931.1"/>
    </source>
</evidence>
<name>A0ABP9HC30_9ACTN</name>